<evidence type="ECO:0000313" key="1">
    <source>
        <dbReference type="EMBL" id="RMI42002.1"/>
    </source>
</evidence>
<proteinExistence type="predicted"/>
<keyword evidence="1" id="KW-0067">ATP-binding</keyword>
<dbReference type="OrthoDB" id="495659at2"/>
<dbReference type="Proteomes" id="UP000282674">
    <property type="component" value="Unassembled WGS sequence"/>
</dbReference>
<dbReference type="GO" id="GO:0005524">
    <property type="term" value="F:ATP binding"/>
    <property type="evidence" value="ECO:0007669"/>
    <property type="project" value="UniProtKB-KW"/>
</dbReference>
<dbReference type="EMBL" id="RFFG01000037">
    <property type="protein sequence ID" value="RMI42002.1"/>
    <property type="molecule type" value="Genomic_DNA"/>
</dbReference>
<dbReference type="RefSeq" id="WP_122196186.1">
    <property type="nucleotide sequence ID" value="NZ_JBHSKC010000002.1"/>
</dbReference>
<organism evidence="1 2">
    <name type="scientific">Actinomadura harenae</name>
    <dbReference type="NCBI Taxonomy" id="2483351"/>
    <lineage>
        <taxon>Bacteria</taxon>
        <taxon>Bacillati</taxon>
        <taxon>Actinomycetota</taxon>
        <taxon>Actinomycetes</taxon>
        <taxon>Streptosporangiales</taxon>
        <taxon>Thermomonosporaceae</taxon>
        <taxon>Actinomadura</taxon>
    </lineage>
</organism>
<keyword evidence="1" id="KW-0547">Nucleotide-binding</keyword>
<evidence type="ECO:0000313" key="2">
    <source>
        <dbReference type="Proteomes" id="UP000282674"/>
    </source>
</evidence>
<protein>
    <submittedName>
        <fullName evidence="1">ATP-binding protein</fullName>
    </submittedName>
</protein>
<name>A0A3M2LXR6_9ACTN</name>
<dbReference type="AlphaFoldDB" id="A0A3M2LXR6"/>
<sequence length="531" mass="58867">MMEFNTAGPCIPGKHYMLDPLARLPEARRLAERGDYFVVYAPRQSGRTTMLESLARALNATGDYAAVRFSCETAAMAEDRRRSQGLILASVRNAAEDCGLPTDCLPPAKDDAEPSSLLVGDAFTEWAATSSRPLVLLFDEIDCLPWPRLADVLAQLRCGAMSTPTPFPHSVALCGMQNVHDLENTHSDPRMGTPVPYDISVTTLRLGDFTLDEVAELYAQHTEETGQVFEATAVQRVFEVTQGQPWMVNALARDIIEVMCVPASQPITEELVDRAVERLIQNNPAHLAHLMAHLPEPRTRRVIEPLLKGTLKATDDLAQCDDVTYYEAVSFVRALGLAPQEPPLRISNPIYQEAITRTLSRSLQHALLIEPRALLLPDGRLDVGKLLDGFLAFWEDHPETLDKRRHYREAACHLAFIGFLQRVLDGDGLIGGEYGLCMGGLDLALRRPYTDEQGRRAIQRAAFELRVHRSDADYPNPYSLDQLDGYLDSLGLDTGTLIVFDRRKSAPPVAERTTVESVESTAGRKITLVRA</sequence>
<keyword evidence="2" id="KW-1185">Reference proteome</keyword>
<gene>
    <name evidence="1" type="ORF">EBO15_21240</name>
</gene>
<accession>A0A3M2LXR6</accession>
<comment type="caution">
    <text evidence="1">The sequence shown here is derived from an EMBL/GenBank/DDBJ whole genome shotgun (WGS) entry which is preliminary data.</text>
</comment>
<dbReference type="InterPro" id="IPR027417">
    <property type="entry name" value="P-loop_NTPase"/>
</dbReference>
<reference evidence="1 2" key="1">
    <citation type="submission" date="2018-10" db="EMBL/GenBank/DDBJ databases">
        <title>Isolation from soil.</title>
        <authorList>
            <person name="Hu J."/>
        </authorList>
    </citation>
    <scope>NUCLEOTIDE SEQUENCE [LARGE SCALE GENOMIC DNA]</scope>
    <source>
        <strain evidence="1 2">NEAU-Ht49</strain>
    </source>
</reference>
<dbReference type="SUPFAM" id="SSF52540">
    <property type="entry name" value="P-loop containing nucleoside triphosphate hydrolases"/>
    <property type="match status" value="1"/>
</dbReference>